<dbReference type="PANTHER" id="PTHR43229:SF6">
    <property type="entry name" value="ABC-TYPE MULTIDRUG TRANSPORT SYSTEM, PERMEASE COMPONENT"/>
    <property type="match status" value="1"/>
</dbReference>
<evidence type="ECO:0000256" key="5">
    <source>
        <dbReference type="SAM" id="Phobius"/>
    </source>
</evidence>
<keyword evidence="8" id="KW-1185">Reference proteome</keyword>
<feature type="transmembrane region" description="Helical" evidence="5">
    <location>
        <begin position="27"/>
        <end position="46"/>
    </location>
</feature>
<dbReference type="OrthoDB" id="9815972at2"/>
<feature type="transmembrane region" description="Helical" evidence="5">
    <location>
        <begin position="223"/>
        <end position="245"/>
    </location>
</feature>
<dbReference type="PANTHER" id="PTHR43229">
    <property type="entry name" value="NODULATION PROTEIN J"/>
    <property type="match status" value="1"/>
</dbReference>
<dbReference type="Pfam" id="PF12698">
    <property type="entry name" value="ABC2_membrane_3"/>
    <property type="match status" value="1"/>
</dbReference>
<evidence type="ECO:0000256" key="3">
    <source>
        <dbReference type="ARBA" id="ARBA00022989"/>
    </source>
</evidence>
<dbReference type="EMBL" id="MPDK01000028">
    <property type="protein sequence ID" value="PWI56733.1"/>
    <property type="molecule type" value="Genomic_DNA"/>
</dbReference>
<dbReference type="Proteomes" id="UP000245380">
    <property type="component" value="Unassembled WGS sequence"/>
</dbReference>
<protein>
    <recommendedName>
        <fullName evidence="6">ABC-2 type transporter transmembrane domain-containing protein</fullName>
    </recommendedName>
</protein>
<dbReference type="InterPro" id="IPR051784">
    <property type="entry name" value="Nod_factor_ABC_transporter"/>
</dbReference>
<evidence type="ECO:0000256" key="2">
    <source>
        <dbReference type="ARBA" id="ARBA00022692"/>
    </source>
</evidence>
<sequence>MLNALTAEWRREWIQLRRYPTEMLSELVVIVLVFYGLFLGASYMAGGAIFSGRLSDIIVGYVLWTLSMMSVGTMGWTISNEAQNGTLEQVFLSPFGAWFILLLRNMASVVISLLFTVITLFSVMAITHHYLVVSLWDVVPALLMIASAMGLGYLVASVTILMKRSQQLLNLLQFILLFLIMSPTASLSGPWRWVGIIAPFAPVVALLRNMMTKGESILSAGDWLIWSVVNAVLWLLVGLTVFAWAQKKAKRRGNLSHY</sequence>
<evidence type="ECO:0000313" key="8">
    <source>
        <dbReference type="Proteomes" id="UP000245380"/>
    </source>
</evidence>
<feature type="transmembrane region" description="Helical" evidence="5">
    <location>
        <begin position="58"/>
        <end position="79"/>
    </location>
</feature>
<keyword evidence="3 5" id="KW-1133">Transmembrane helix</keyword>
<evidence type="ECO:0000313" key="7">
    <source>
        <dbReference type="EMBL" id="PWI56733.1"/>
    </source>
</evidence>
<name>A0A2U3D628_SULT2</name>
<dbReference type="RefSeq" id="WP_109431488.1">
    <property type="nucleotide sequence ID" value="NZ_MPDK01000028.1"/>
</dbReference>
<dbReference type="InterPro" id="IPR013525">
    <property type="entry name" value="ABC2_TM"/>
</dbReference>
<feature type="transmembrane region" description="Helical" evidence="5">
    <location>
        <begin position="138"/>
        <end position="161"/>
    </location>
</feature>
<comment type="subcellular location">
    <subcellularLocation>
        <location evidence="1">Membrane</location>
        <topology evidence="1">Multi-pass membrane protein</topology>
    </subcellularLocation>
</comment>
<dbReference type="GO" id="GO:0140359">
    <property type="term" value="F:ABC-type transporter activity"/>
    <property type="evidence" value="ECO:0007669"/>
    <property type="project" value="InterPro"/>
</dbReference>
<feature type="transmembrane region" description="Helical" evidence="5">
    <location>
        <begin position="110"/>
        <end position="132"/>
    </location>
</feature>
<keyword evidence="4 5" id="KW-0472">Membrane</keyword>
<feature type="transmembrane region" description="Helical" evidence="5">
    <location>
        <begin position="168"/>
        <end position="185"/>
    </location>
</feature>
<accession>A0A2U3D628</accession>
<evidence type="ECO:0000256" key="1">
    <source>
        <dbReference type="ARBA" id="ARBA00004141"/>
    </source>
</evidence>
<keyword evidence="2 5" id="KW-0812">Transmembrane</keyword>
<evidence type="ECO:0000256" key="4">
    <source>
        <dbReference type="ARBA" id="ARBA00023136"/>
    </source>
</evidence>
<dbReference type="GO" id="GO:0016020">
    <property type="term" value="C:membrane"/>
    <property type="evidence" value="ECO:0007669"/>
    <property type="project" value="UniProtKB-SubCell"/>
</dbReference>
<proteinExistence type="predicted"/>
<gene>
    <name evidence="7" type="ORF">BM613_12220</name>
</gene>
<dbReference type="AlphaFoldDB" id="A0A2U3D628"/>
<reference evidence="7 8" key="1">
    <citation type="submission" date="2016-11" db="EMBL/GenBank/DDBJ databases">
        <title>Comparative genomics of Acidibacillus ferroxidans species.</title>
        <authorList>
            <person name="Oliveira G."/>
            <person name="Nunes G."/>
            <person name="Oliveira R."/>
            <person name="Araujo F."/>
            <person name="Salim A."/>
            <person name="Scholte L."/>
            <person name="Morais D."/>
            <person name="Nancucheo I."/>
            <person name="Johnson D.B."/>
            <person name="Grail B."/>
            <person name="Bittencourt J."/>
            <person name="Valadares R."/>
        </authorList>
    </citation>
    <scope>NUCLEOTIDE SEQUENCE [LARGE SCALE GENOMIC DNA]</scope>
    <source>
        <strain evidence="7 8">Y002</strain>
    </source>
</reference>
<feature type="domain" description="ABC-2 type transporter transmembrane" evidence="6">
    <location>
        <begin position="56"/>
        <end position="239"/>
    </location>
</feature>
<feature type="transmembrane region" description="Helical" evidence="5">
    <location>
        <begin position="191"/>
        <end position="211"/>
    </location>
</feature>
<comment type="caution">
    <text evidence="7">The sequence shown here is derived from an EMBL/GenBank/DDBJ whole genome shotgun (WGS) entry which is preliminary data.</text>
</comment>
<organism evidence="7 8">
    <name type="scientific">Sulfoacidibacillus thermotolerans</name>
    <name type="common">Acidibacillus sulfuroxidans</name>
    <dbReference type="NCBI Taxonomy" id="1765684"/>
    <lineage>
        <taxon>Bacteria</taxon>
        <taxon>Bacillati</taxon>
        <taxon>Bacillota</taxon>
        <taxon>Bacilli</taxon>
        <taxon>Bacillales</taxon>
        <taxon>Alicyclobacillaceae</taxon>
        <taxon>Sulfoacidibacillus</taxon>
    </lineage>
</organism>
<feature type="transmembrane region" description="Helical" evidence="5">
    <location>
        <begin position="85"/>
        <end position="103"/>
    </location>
</feature>
<evidence type="ECO:0000259" key="6">
    <source>
        <dbReference type="Pfam" id="PF12698"/>
    </source>
</evidence>